<keyword evidence="1" id="KW-0812">Transmembrane</keyword>
<evidence type="ECO:0000313" key="3">
    <source>
        <dbReference type="EMBL" id="SFU10853.1"/>
    </source>
</evidence>
<dbReference type="STRING" id="305507.SAMN04489724_4051"/>
<gene>
    <name evidence="3" type="ORF">SAMN04489724_4051</name>
</gene>
<proteinExistence type="predicted"/>
<dbReference type="Pfam" id="PF13573">
    <property type="entry name" value="SprB"/>
    <property type="match status" value="1"/>
</dbReference>
<dbReference type="InterPro" id="IPR025667">
    <property type="entry name" value="SprB_repeat"/>
</dbReference>
<dbReference type="NCBIfam" id="TIGR01451">
    <property type="entry name" value="B_ant_repeat"/>
    <property type="match status" value="2"/>
</dbReference>
<reference evidence="4" key="1">
    <citation type="submission" date="2016-10" db="EMBL/GenBank/DDBJ databases">
        <authorList>
            <person name="Varghese N."/>
            <person name="Submissions S."/>
        </authorList>
    </citation>
    <scope>NUCLEOTIDE SEQUENCE [LARGE SCALE GENOMIC DNA]</scope>
    <source>
        <strain evidence="4">DSM 23445</strain>
    </source>
</reference>
<evidence type="ECO:0000313" key="4">
    <source>
        <dbReference type="Proteomes" id="UP000199673"/>
    </source>
</evidence>
<dbReference type="EMBL" id="FPBF01000006">
    <property type="protein sequence ID" value="SFU10853.1"/>
    <property type="molecule type" value="Genomic_DNA"/>
</dbReference>
<feature type="domain" description="PKD" evidence="2">
    <location>
        <begin position="826"/>
        <end position="897"/>
    </location>
</feature>
<dbReference type="Proteomes" id="UP000199673">
    <property type="component" value="Unassembled WGS sequence"/>
</dbReference>
<dbReference type="Pfam" id="PF24346">
    <property type="entry name" value="DUF7507"/>
    <property type="match status" value="2"/>
</dbReference>
<dbReference type="InterPro" id="IPR055354">
    <property type="entry name" value="DUF7507"/>
</dbReference>
<dbReference type="SUPFAM" id="SSF49785">
    <property type="entry name" value="Galactose-binding domain-like"/>
    <property type="match status" value="1"/>
</dbReference>
<feature type="transmembrane region" description="Helical" evidence="1">
    <location>
        <begin position="53"/>
        <end position="72"/>
    </location>
</feature>
<dbReference type="InterPro" id="IPR013783">
    <property type="entry name" value="Ig-like_fold"/>
</dbReference>
<dbReference type="InterPro" id="IPR008979">
    <property type="entry name" value="Galactose-bd-like_sf"/>
</dbReference>
<dbReference type="InterPro" id="IPR047589">
    <property type="entry name" value="DUF11_rpt"/>
</dbReference>
<dbReference type="Gene3D" id="2.60.120.200">
    <property type="match status" value="1"/>
</dbReference>
<sequence>MKIFFYEVSEKQKIIERQLRTRKILTNNDMDSTSNCQFSSRPQSSGFFERAKIKFGLTHFLTAGLLLLLFFVSGQTAYSQGLGDPIFVEDFGTINDGETQHVFNDTRTGTNGRGVYFKFNSLNYITSMDFYTPQRWNTSPFPYQNQYRSSAPSIPGGVSYSTSPAGANNNVQNGNWGPVFANINANQGTGRGGYSITNDSRGYYQPYFAVGPDHTSGDYSGYMLLIDAHSSTTLYFDRLIEGLCAGTKFRFSVWIKDMNGQGDAKPRVNFKILNGSNNNLIAIKPTTDGDVSPAGTWKQLFIDFQMPAGVSSVRLQIENIVGTQYGNDLAIDDISFAPLGPPAELVGLDAVCVGEDPVLKARITNNDPQFTYATNYFQLQYREADSPDNWINIGSPLSNLGTSTDFVTFPNPYTIANSPLDPLTGYEFRVVVAGDPQTLENEFCRVVSPKFINVYRHEVALEAESEEICSGSSTTISAAVSNGIGTPTYTYVWEKEVGGNWEVIPNENSSTLNTGALSESTTYRAKALVNNCPGSGYSDPITVTAVACTATIEKEITNLVSVPIVTLPGQTIDYRVTVSNPNSVDLTGVVVTDLLPDGTVGVLVQTQGNDDDGILSQNETWVYTTSYVATNFDLQNVQSLVNTATVDSNETEPISDAASIGVLPSVDCENENSSYGFQCNAQDITVSEFYLGDPNTGVELESCVAGSTQSAGIWTVFGGANQGGNNERYSLLVKYQLFVNDVFVEDVILELFGSTNIPRGVPIKLTDYSWTCGDKIEFKDFFMSWSANQNNWQESGPRCIKCFTGFVVNAPLVANFESDYQCGSNQVAFTNKTTGGDNSSYEFTWTFGDNLGTSTASNPSYTFPGPGTFNVKLEVTDGEETTSITKQVTIDEAVTVSGSSNSEVCFGANDGTVSITPDGGDGSYSYSWTGPNSFTSNDQNLIGLSPGTYEVKVTDSKGCFTIEEYVVGAGEQVGLPNTTDKEYCKSDEDFYYIVSPTSANYEIVYYSTEVSIDGTTTPLTVDGNVVGEYSVWVSQRNTTTGCEGARKEVEISIKDLPVLVVQNPGPVCGPADIDLEDAISEGTSQNAVITYYKLDGQTPILLGDSEVSTSGTYIIRATIGECYVEEEVEVVISECAIAITKTVAPTTADDCVEAGDELTYTFVVRNTGTVTLGNVSVSELSFSGTGTAPAITFVAAESDNTEGTLAPGEEATYTATYVVTAQDVEAGVITNQARAAGQFGQNTPVTDDSGE</sequence>
<dbReference type="CDD" id="cd00146">
    <property type="entry name" value="PKD"/>
    <property type="match status" value="1"/>
</dbReference>
<organism evidence="3 4">
    <name type="scientific">Algoriphagus locisalis</name>
    <dbReference type="NCBI Taxonomy" id="305507"/>
    <lineage>
        <taxon>Bacteria</taxon>
        <taxon>Pseudomonadati</taxon>
        <taxon>Bacteroidota</taxon>
        <taxon>Cytophagia</taxon>
        <taxon>Cytophagales</taxon>
        <taxon>Cyclobacteriaceae</taxon>
        <taxon>Algoriphagus</taxon>
    </lineage>
</organism>
<evidence type="ECO:0000259" key="2">
    <source>
        <dbReference type="PROSITE" id="PS50093"/>
    </source>
</evidence>
<dbReference type="InterPro" id="IPR000601">
    <property type="entry name" value="PKD_dom"/>
</dbReference>
<dbReference type="Gene3D" id="2.60.40.10">
    <property type="entry name" value="Immunoglobulins"/>
    <property type="match status" value="3"/>
</dbReference>
<dbReference type="PROSITE" id="PS50093">
    <property type="entry name" value="PKD"/>
    <property type="match status" value="1"/>
</dbReference>
<feature type="non-terminal residue" evidence="3">
    <location>
        <position position="1251"/>
    </location>
</feature>
<dbReference type="SMART" id="SM00089">
    <property type="entry name" value="PKD"/>
    <property type="match status" value="2"/>
</dbReference>
<accession>A0A1I7DGL4</accession>
<dbReference type="InterPro" id="IPR022409">
    <property type="entry name" value="PKD/Chitinase_dom"/>
</dbReference>
<dbReference type="InterPro" id="IPR035986">
    <property type="entry name" value="PKD_dom_sf"/>
</dbReference>
<dbReference type="SUPFAM" id="SSF49299">
    <property type="entry name" value="PKD domain"/>
    <property type="match status" value="1"/>
</dbReference>
<keyword evidence="1" id="KW-1133">Transmembrane helix</keyword>
<dbReference type="Pfam" id="PF18911">
    <property type="entry name" value="PKD_4"/>
    <property type="match status" value="1"/>
</dbReference>
<keyword evidence="4" id="KW-1185">Reference proteome</keyword>
<dbReference type="OrthoDB" id="1488789at2"/>
<keyword evidence="1" id="KW-0472">Membrane</keyword>
<protein>
    <submittedName>
        <fullName evidence="3">Conserved repeat domain-containing protein</fullName>
    </submittedName>
</protein>
<name>A0A1I7DGL4_9BACT</name>
<evidence type="ECO:0000256" key="1">
    <source>
        <dbReference type="SAM" id="Phobius"/>
    </source>
</evidence>
<dbReference type="AlphaFoldDB" id="A0A1I7DGL4"/>